<dbReference type="STRING" id="1220554.GCA_001552135_00408"/>
<keyword evidence="5" id="KW-1185">Reference proteome</keyword>
<feature type="transmembrane region" description="Helical" evidence="3">
    <location>
        <begin position="6"/>
        <end position="27"/>
    </location>
</feature>
<protein>
    <submittedName>
        <fullName evidence="4">Monovalent cation/H(+) antiporter subunit G</fullName>
    </submittedName>
</protein>
<dbReference type="NCBIfam" id="NF009314">
    <property type="entry name" value="PRK12674.1-2"/>
    <property type="match status" value="1"/>
</dbReference>
<evidence type="ECO:0000313" key="5">
    <source>
        <dbReference type="Proteomes" id="UP000323380"/>
    </source>
</evidence>
<keyword evidence="3" id="KW-1133">Transmembrane helix</keyword>
<sequence length="119" mass="11676">MTAADVATAVLLPAGAGFSALGALGVVRFPDLLSRLHAATKPHTIGLLLILAGAGAQVSTGPAAASLLLVAVFQLITAPVAAQTIGAAAHRAGAVDRAALVLDETHEPDETGEPDGPGE</sequence>
<feature type="region of interest" description="Disordered" evidence="2">
    <location>
        <begin position="99"/>
        <end position="119"/>
    </location>
</feature>
<dbReference type="NCBIfam" id="TIGR01300">
    <property type="entry name" value="CPA3_mnhG_phaG"/>
    <property type="match status" value="1"/>
</dbReference>
<accession>A0A5D0NH88</accession>
<dbReference type="InterPro" id="IPR005133">
    <property type="entry name" value="PhaG_MnhG_YufB"/>
</dbReference>
<feature type="transmembrane region" description="Helical" evidence="3">
    <location>
        <begin position="47"/>
        <end position="73"/>
    </location>
</feature>
<gene>
    <name evidence="4" type="ORF">FXF69_27615</name>
</gene>
<evidence type="ECO:0000313" key="4">
    <source>
        <dbReference type="EMBL" id="TYB43561.1"/>
    </source>
</evidence>
<dbReference type="GO" id="GO:0015385">
    <property type="term" value="F:sodium:proton antiporter activity"/>
    <property type="evidence" value="ECO:0007669"/>
    <property type="project" value="TreeGrafter"/>
</dbReference>
<dbReference type="Pfam" id="PF03334">
    <property type="entry name" value="PhaG_MnhG_YufB"/>
    <property type="match status" value="1"/>
</dbReference>
<dbReference type="Proteomes" id="UP000323380">
    <property type="component" value="Unassembled WGS sequence"/>
</dbReference>
<dbReference type="PANTHER" id="PTHR34703">
    <property type="entry name" value="ANTIPORTER SUBUNIT MNHG2-RELATED"/>
    <property type="match status" value="1"/>
</dbReference>
<organism evidence="4 5">
    <name type="scientific">Actinomadura chibensis</name>
    <dbReference type="NCBI Taxonomy" id="392828"/>
    <lineage>
        <taxon>Bacteria</taxon>
        <taxon>Bacillati</taxon>
        <taxon>Actinomycetota</taxon>
        <taxon>Actinomycetes</taxon>
        <taxon>Streptosporangiales</taxon>
        <taxon>Thermomonosporaceae</taxon>
        <taxon>Actinomadura</taxon>
    </lineage>
</organism>
<name>A0A5D0NH88_9ACTN</name>
<reference evidence="4 5" key="1">
    <citation type="submission" date="2019-08" db="EMBL/GenBank/DDBJ databases">
        <title>Actinomadura sp. nov. CYP1-5 isolated from mountain soil.</title>
        <authorList>
            <person name="Songsumanus A."/>
            <person name="Kuncharoen N."/>
            <person name="Kudo T."/>
            <person name="Yuki M."/>
            <person name="Igarashi Y."/>
            <person name="Tanasupawat S."/>
        </authorList>
    </citation>
    <scope>NUCLEOTIDE SEQUENCE [LARGE SCALE GENOMIC DNA]</scope>
    <source>
        <strain evidence="4 5">JCM 14158</strain>
    </source>
</reference>
<dbReference type="EMBL" id="VSFG01000006">
    <property type="protein sequence ID" value="TYB43561.1"/>
    <property type="molecule type" value="Genomic_DNA"/>
</dbReference>
<feature type="compositionally biased region" description="Acidic residues" evidence="2">
    <location>
        <begin position="110"/>
        <end position="119"/>
    </location>
</feature>
<proteinExistence type="inferred from homology"/>
<evidence type="ECO:0000256" key="1">
    <source>
        <dbReference type="ARBA" id="ARBA00008404"/>
    </source>
</evidence>
<comment type="similarity">
    <text evidence="1">Belongs to the CPA3 antiporters (TC 2.A.63) subunit G family.</text>
</comment>
<dbReference type="AlphaFoldDB" id="A0A5D0NH88"/>
<comment type="caution">
    <text evidence="4">The sequence shown here is derived from an EMBL/GenBank/DDBJ whole genome shotgun (WGS) entry which is preliminary data.</text>
</comment>
<keyword evidence="3" id="KW-0472">Membrane</keyword>
<keyword evidence="3" id="KW-0812">Transmembrane</keyword>
<dbReference type="RefSeq" id="WP_067884677.1">
    <property type="nucleotide sequence ID" value="NZ_VSFG01000006.1"/>
</dbReference>
<evidence type="ECO:0000256" key="3">
    <source>
        <dbReference type="SAM" id="Phobius"/>
    </source>
</evidence>
<evidence type="ECO:0000256" key="2">
    <source>
        <dbReference type="SAM" id="MobiDB-lite"/>
    </source>
</evidence>
<dbReference type="PANTHER" id="PTHR34703:SF1">
    <property type="entry name" value="ANTIPORTER SUBUNIT MNHG2-RELATED"/>
    <property type="match status" value="1"/>
</dbReference>